<feature type="transmembrane region" description="Helical" evidence="9">
    <location>
        <begin position="37"/>
        <end position="57"/>
    </location>
</feature>
<dbReference type="CDD" id="cd11386">
    <property type="entry name" value="MCP_signal"/>
    <property type="match status" value="1"/>
</dbReference>
<evidence type="ECO:0000256" key="9">
    <source>
        <dbReference type="SAM" id="Phobius"/>
    </source>
</evidence>
<evidence type="ECO:0000313" key="12">
    <source>
        <dbReference type="Proteomes" id="UP001223547"/>
    </source>
</evidence>
<dbReference type="Pfam" id="PF00015">
    <property type="entry name" value="MCPsignal"/>
    <property type="match status" value="1"/>
</dbReference>
<dbReference type="SUPFAM" id="SSF58104">
    <property type="entry name" value="Methyl-accepting chemotaxis protein (MCP) signaling domain"/>
    <property type="match status" value="1"/>
</dbReference>
<dbReference type="PANTHER" id="PTHR32089:SF120">
    <property type="entry name" value="METHYL-ACCEPTING CHEMOTAXIS PROTEIN TLPQ"/>
    <property type="match status" value="1"/>
</dbReference>
<evidence type="ECO:0000256" key="8">
    <source>
        <dbReference type="PROSITE-ProRule" id="PRU00284"/>
    </source>
</evidence>
<keyword evidence="3 9" id="KW-0812">Transmembrane</keyword>
<keyword evidence="6 8" id="KW-0807">Transducer</keyword>
<feature type="transmembrane region" description="Helical" evidence="9">
    <location>
        <begin position="9"/>
        <end position="31"/>
    </location>
</feature>
<protein>
    <submittedName>
        <fullName evidence="11">Methyl-accepting chemotaxis protein</fullName>
    </submittedName>
</protein>
<comment type="subcellular location">
    <subcellularLocation>
        <location evidence="1">Membrane</location>
    </subcellularLocation>
</comment>
<evidence type="ECO:0000256" key="3">
    <source>
        <dbReference type="ARBA" id="ARBA00022692"/>
    </source>
</evidence>
<keyword evidence="4 9" id="KW-1133">Transmembrane helix</keyword>
<reference evidence="11 12" key="1">
    <citation type="submission" date="2023-05" db="EMBL/GenBank/DDBJ databases">
        <title>Marinobacter albus sp. nov., a marine bacterium isolated from sand in a coastal intertidal zone of huludao.</title>
        <authorList>
            <person name="Deng T."/>
        </authorList>
    </citation>
    <scope>NUCLEOTIDE SEQUENCE [LARGE SCALE GENOMIC DNA]</scope>
    <source>
        <strain evidence="11 12">M216</strain>
    </source>
</reference>
<evidence type="ECO:0000256" key="2">
    <source>
        <dbReference type="ARBA" id="ARBA00022500"/>
    </source>
</evidence>
<name>A0ABT7H9Q9_9GAMM</name>
<sequence>MALLERTTVLWGVAVAVVGAVTGVLVAPVLGLEPASVFIGLIGGLALAGGYFILRVLEPIERGIKGLNDGSLPDDHPLRTQCDGLLADAKAGRALVETLAGSADQNAISAAQVSFAADQLKLRLDRQVQETAQMADYAGQITETVRESSAQATEAATMAHQASVTSAEGRQALVDAIDSVRLVHQQSAENLTLIQELNEKSNKIQGVTTTIQGIAEQTNLLALNAAIEAARAGEQGRGFAVVADEVRQLAGRTAQATSEVAETLQEIRSGTNLVVTRIEDLARSVEEGLTSVESVGERLDQIRDQSDRVQQQVARIAEIDQKNEQSLEQMFAGIETVRDQIEESDSSVASLAEQAATLMELAEKANAAFALNSDASYHRFFYDQAKTGAAKISRLFEQAIRDGKLSEQALFDRKRELIRNTHPPKYASSFDRFTDQYLPAVQEAVKNAHESLVFAISAAPDGYVPTHNRDFAHAPTGDPKVDLVKSRSKRLFNDRTGIRCGSHTQDMLLQTYRRDTGEIMHDLSVPIYVKGKHWGGFRLGYRPDNH</sequence>
<keyword evidence="12" id="KW-1185">Reference proteome</keyword>
<dbReference type="EMBL" id="JASSQD010000001">
    <property type="protein sequence ID" value="MDK9557085.1"/>
    <property type="molecule type" value="Genomic_DNA"/>
</dbReference>
<dbReference type="Proteomes" id="UP001223547">
    <property type="component" value="Unassembled WGS sequence"/>
</dbReference>
<dbReference type="InterPro" id="IPR004090">
    <property type="entry name" value="Chemotax_Me-accpt_rcpt"/>
</dbReference>
<gene>
    <name evidence="11" type="ORF">QQF73_05550</name>
</gene>
<dbReference type="PRINTS" id="PR00260">
    <property type="entry name" value="CHEMTRNSDUCR"/>
</dbReference>
<keyword evidence="2" id="KW-0145">Chemotaxis</keyword>
<dbReference type="PROSITE" id="PS50111">
    <property type="entry name" value="CHEMOTAXIS_TRANSDUC_2"/>
    <property type="match status" value="1"/>
</dbReference>
<evidence type="ECO:0000256" key="7">
    <source>
        <dbReference type="ARBA" id="ARBA00029447"/>
    </source>
</evidence>
<comment type="caution">
    <text evidence="11">The sequence shown here is derived from an EMBL/GenBank/DDBJ whole genome shotgun (WGS) entry which is preliminary data.</text>
</comment>
<organism evidence="11 12">
    <name type="scientific">Marinobacter albus</name>
    <dbReference type="NCBI Taxonomy" id="3030833"/>
    <lineage>
        <taxon>Bacteria</taxon>
        <taxon>Pseudomonadati</taxon>
        <taxon>Pseudomonadota</taxon>
        <taxon>Gammaproteobacteria</taxon>
        <taxon>Pseudomonadales</taxon>
        <taxon>Marinobacteraceae</taxon>
        <taxon>Marinobacter</taxon>
    </lineage>
</organism>
<feature type="domain" description="Methyl-accepting transducer" evidence="10">
    <location>
        <begin position="102"/>
        <end position="338"/>
    </location>
</feature>
<dbReference type="RefSeq" id="WP_219866453.1">
    <property type="nucleotide sequence ID" value="NZ_JASSQD010000001.1"/>
</dbReference>
<keyword evidence="5 9" id="KW-0472">Membrane</keyword>
<evidence type="ECO:0000259" key="10">
    <source>
        <dbReference type="PROSITE" id="PS50111"/>
    </source>
</evidence>
<comment type="similarity">
    <text evidence="7">Belongs to the methyl-accepting chemotaxis (MCP) protein family.</text>
</comment>
<dbReference type="InterPro" id="IPR004089">
    <property type="entry name" value="MCPsignal_dom"/>
</dbReference>
<proteinExistence type="inferred from homology"/>
<evidence type="ECO:0000256" key="6">
    <source>
        <dbReference type="ARBA" id="ARBA00023224"/>
    </source>
</evidence>
<evidence type="ECO:0000256" key="4">
    <source>
        <dbReference type="ARBA" id="ARBA00022989"/>
    </source>
</evidence>
<dbReference type="Gene3D" id="1.10.287.950">
    <property type="entry name" value="Methyl-accepting chemotaxis protein"/>
    <property type="match status" value="1"/>
</dbReference>
<evidence type="ECO:0000256" key="5">
    <source>
        <dbReference type="ARBA" id="ARBA00023136"/>
    </source>
</evidence>
<dbReference type="PANTHER" id="PTHR32089">
    <property type="entry name" value="METHYL-ACCEPTING CHEMOTAXIS PROTEIN MCPB"/>
    <property type="match status" value="1"/>
</dbReference>
<dbReference type="SMART" id="SM00283">
    <property type="entry name" value="MA"/>
    <property type="match status" value="1"/>
</dbReference>
<accession>A0ABT7H9Q9</accession>
<evidence type="ECO:0000256" key="1">
    <source>
        <dbReference type="ARBA" id="ARBA00004370"/>
    </source>
</evidence>
<evidence type="ECO:0000313" key="11">
    <source>
        <dbReference type="EMBL" id="MDK9557085.1"/>
    </source>
</evidence>